<feature type="region of interest" description="Disordered" evidence="1">
    <location>
        <begin position="74"/>
        <end position="204"/>
    </location>
</feature>
<reference evidence="2 3" key="1">
    <citation type="submission" date="2016-05" db="EMBL/GenBank/DDBJ databases">
        <title>A degradative enzymes factory behind the ericoid mycorrhizal symbiosis.</title>
        <authorList>
            <consortium name="DOE Joint Genome Institute"/>
            <person name="Martino E."/>
            <person name="Morin E."/>
            <person name="Grelet G."/>
            <person name="Kuo A."/>
            <person name="Kohler A."/>
            <person name="Daghino S."/>
            <person name="Barry K."/>
            <person name="Choi C."/>
            <person name="Cichocki N."/>
            <person name="Clum A."/>
            <person name="Copeland A."/>
            <person name="Hainaut M."/>
            <person name="Haridas S."/>
            <person name="Labutti K."/>
            <person name="Lindquist E."/>
            <person name="Lipzen A."/>
            <person name="Khouja H.-R."/>
            <person name="Murat C."/>
            <person name="Ohm R."/>
            <person name="Olson A."/>
            <person name="Spatafora J."/>
            <person name="Veneault-Fourrey C."/>
            <person name="Henrissat B."/>
            <person name="Grigoriev I."/>
            <person name="Martin F."/>
            <person name="Perotto S."/>
        </authorList>
    </citation>
    <scope>NUCLEOTIDE SEQUENCE [LARGE SCALE GENOMIC DNA]</scope>
    <source>
        <strain evidence="2 3">UAMH 7357</strain>
    </source>
</reference>
<accession>A0A2J6PP92</accession>
<dbReference type="EMBL" id="KZ613510">
    <property type="protein sequence ID" value="PMD15844.1"/>
    <property type="molecule type" value="Genomic_DNA"/>
</dbReference>
<name>A0A2J6PP92_9HELO</name>
<sequence>MNMKRQRVHAHQEALKAGANMSDKPISESGASSMKLELANPDPETARRRGLGSFEWRAELGKRSRLNNEQVGLLSSPWRGPALPNAGPRMEGMRQPVLLPYPNPQPPNVRPPLGAPSTLDSSRVAHPFDPERILPRPLPRPIPKGAARRRKNIARTLPAIKPPVAVGEKSQTSTQSLGRLSSLAESQSKTPRGNEGGALGSTVTSERKVFRVGGRWGKGVWQ</sequence>
<evidence type="ECO:0000313" key="2">
    <source>
        <dbReference type="EMBL" id="PMD15844.1"/>
    </source>
</evidence>
<organism evidence="2 3">
    <name type="scientific">Hyaloscypha hepaticicola</name>
    <dbReference type="NCBI Taxonomy" id="2082293"/>
    <lineage>
        <taxon>Eukaryota</taxon>
        <taxon>Fungi</taxon>
        <taxon>Dikarya</taxon>
        <taxon>Ascomycota</taxon>
        <taxon>Pezizomycotina</taxon>
        <taxon>Leotiomycetes</taxon>
        <taxon>Helotiales</taxon>
        <taxon>Hyaloscyphaceae</taxon>
        <taxon>Hyaloscypha</taxon>
    </lineage>
</organism>
<feature type="region of interest" description="Disordered" evidence="1">
    <location>
        <begin position="1"/>
        <end position="50"/>
    </location>
</feature>
<feature type="compositionally biased region" description="Pro residues" evidence="1">
    <location>
        <begin position="99"/>
        <end position="114"/>
    </location>
</feature>
<evidence type="ECO:0000256" key="1">
    <source>
        <dbReference type="SAM" id="MobiDB-lite"/>
    </source>
</evidence>
<gene>
    <name evidence="2" type="ORF">NA56DRAFT_709491</name>
</gene>
<dbReference type="AlphaFoldDB" id="A0A2J6PP92"/>
<dbReference type="Proteomes" id="UP000235672">
    <property type="component" value="Unassembled WGS sequence"/>
</dbReference>
<proteinExistence type="predicted"/>
<protein>
    <submittedName>
        <fullName evidence="2">Uncharacterized protein</fullName>
    </submittedName>
</protein>
<evidence type="ECO:0000313" key="3">
    <source>
        <dbReference type="Proteomes" id="UP000235672"/>
    </source>
</evidence>
<keyword evidence="3" id="KW-1185">Reference proteome</keyword>
<feature type="compositionally biased region" description="Polar residues" evidence="1">
    <location>
        <begin position="169"/>
        <end position="191"/>
    </location>
</feature>